<gene>
    <name evidence="2" type="ORF">O3M35_008475</name>
</gene>
<keyword evidence="1" id="KW-0732">Signal</keyword>
<dbReference type="Proteomes" id="UP001461498">
    <property type="component" value="Unassembled WGS sequence"/>
</dbReference>
<evidence type="ECO:0000313" key="3">
    <source>
        <dbReference type="Proteomes" id="UP001461498"/>
    </source>
</evidence>
<dbReference type="AlphaFoldDB" id="A0AAW1D7Q0"/>
<protein>
    <submittedName>
        <fullName evidence="2">Uncharacterized protein</fullName>
    </submittedName>
</protein>
<name>A0AAW1D7Q0_9HEMI</name>
<sequence length="176" mass="19501">MKNLLILLTIFGLFSSAYMANVAFNCVPNICQQIRVNCYRSAFEPCYDSLECTPTICKDIKVKCNSAEYQPCHGHIERHGGGLCGCCPICISNQMMKLTAICIIVCLVMVEVVISRPDGCIQDICPRIFRIGCDKTLYENCKGTVQSSGGGICGCCPICVESNRPERRPIYSIMQY</sequence>
<comment type="caution">
    <text evidence="2">The sequence shown here is derived from an EMBL/GenBank/DDBJ whole genome shotgun (WGS) entry which is preliminary data.</text>
</comment>
<organism evidence="2 3">
    <name type="scientific">Rhynocoris fuscipes</name>
    <dbReference type="NCBI Taxonomy" id="488301"/>
    <lineage>
        <taxon>Eukaryota</taxon>
        <taxon>Metazoa</taxon>
        <taxon>Ecdysozoa</taxon>
        <taxon>Arthropoda</taxon>
        <taxon>Hexapoda</taxon>
        <taxon>Insecta</taxon>
        <taxon>Pterygota</taxon>
        <taxon>Neoptera</taxon>
        <taxon>Paraneoptera</taxon>
        <taxon>Hemiptera</taxon>
        <taxon>Heteroptera</taxon>
        <taxon>Panheteroptera</taxon>
        <taxon>Cimicomorpha</taxon>
        <taxon>Reduviidae</taxon>
        <taxon>Harpactorinae</taxon>
        <taxon>Harpactorini</taxon>
        <taxon>Rhynocoris</taxon>
    </lineage>
</organism>
<evidence type="ECO:0000313" key="2">
    <source>
        <dbReference type="EMBL" id="KAK9506572.1"/>
    </source>
</evidence>
<accession>A0AAW1D7Q0</accession>
<dbReference type="EMBL" id="JAPXFL010000005">
    <property type="protein sequence ID" value="KAK9506572.1"/>
    <property type="molecule type" value="Genomic_DNA"/>
</dbReference>
<feature type="signal peptide" evidence="1">
    <location>
        <begin position="1"/>
        <end position="19"/>
    </location>
</feature>
<keyword evidence="3" id="KW-1185">Reference proteome</keyword>
<evidence type="ECO:0000256" key="1">
    <source>
        <dbReference type="SAM" id="SignalP"/>
    </source>
</evidence>
<feature type="chain" id="PRO_5043452409" evidence="1">
    <location>
        <begin position="20"/>
        <end position="176"/>
    </location>
</feature>
<reference evidence="2 3" key="1">
    <citation type="submission" date="2022-12" db="EMBL/GenBank/DDBJ databases">
        <title>Chromosome-level genome assembly of true bugs.</title>
        <authorList>
            <person name="Ma L."/>
            <person name="Li H."/>
        </authorList>
    </citation>
    <scope>NUCLEOTIDE SEQUENCE [LARGE SCALE GENOMIC DNA]</scope>
    <source>
        <strain evidence="2">Lab_2022b</strain>
    </source>
</reference>
<proteinExistence type="predicted"/>